<feature type="signal peptide" evidence="1">
    <location>
        <begin position="1"/>
        <end position="18"/>
    </location>
</feature>
<accession>A0A9P3FDI7</accession>
<evidence type="ECO:0000256" key="1">
    <source>
        <dbReference type="SAM" id="SignalP"/>
    </source>
</evidence>
<dbReference type="AlphaFoldDB" id="A0A9P3FDI7"/>
<dbReference type="RefSeq" id="XP_044657913.1">
    <property type="nucleotide sequence ID" value="XM_044801978.1"/>
</dbReference>
<dbReference type="Proteomes" id="UP000825890">
    <property type="component" value="Unassembled WGS sequence"/>
</dbReference>
<dbReference type="OrthoDB" id="3642884at2759"/>
<feature type="chain" id="PRO_5040394746" evidence="1">
    <location>
        <begin position="19"/>
        <end position="99"/>
    </location>
</feature>
<sequence length="99" mass="11408">MPSVTTILALGMATIALAAPIDTLQPNIAVARDNIAAREAYIYTQEEEKRDLDAREAYIYTQEEEKRDIGAREAYIYTQEEEKRDLDAREAYIYTQEEE</sequence>
<proteinExistence type="predicted"/>
<protein>
    <submittedName>
        <fullName evidence="2">Uncharacterized protein</fullName>
    </submittedName>
</protein>
<organism evidence="2 3">
    <name type="scientific">Cercospora kikuchii</name>
    <dbReference type="NCBI Taxonomy" id="84275"/>
    <lineage>
        <taxon>Eukaryota</taxon>
        <taxon>Fungi</taxon>
        <taxon>Dikarya</taxon>
        <taxon>Ascomycota</taxon>
        <taxon>Pezizomycotina</taxon>
        <taxon>Dothideomycetes</taxon>
        <taxon>Dothideomycetidae</taxon>
        <taxon>Mycosphaerellales</taxon>
        <taxon>Mycosphaerellaceae</taxon>
        <taxon>Cercospora</taxon>
    </lineage>
</organism>
<keyword evidence="3" id="KW-1185">Reference proteome</keyword>
<dbReference type="GeneID" id="68292229"/>
<reference evidence="2 3" key="1">
    <citation type="submission" date="2021-01" db="EMBL/GenBank/DDBJ databases">
        <title>Cercospora kikuchii MAFF 305040 whole genome shotgun sequence.</title>
        <authorList>
            <person name="Kashiwa T."/>
            <person name="Suzuki T."/>
        </authorList>
    </citation>
    <scope>NUCLEOTIDE SEQUENCE [LARGE SCALE GENOMIC DNA]</scope>
    <source>
        <strain evidence="2 3">MAFF 305040</strain>
    </source>
</reference>
<evidence type="ECO:0000313" key="2">
    <source>
        <dbReference type="EMBL" id="GIZ43426.1"/>
    </source>
</evidence>
<dbReference type="EMBL" id="BOLY01000004">
    <property type="protein sequence ID" value="GIZ43426.1"/>
    <property type="molecule type" value="Genomic_DNA"/>
</dbReference>
<gene>
    <name evidence="2" type="ORF">CKM354_000665400</name>
</gene>
<keyword evidence="1" id="KW-0732">Signal</keyword>
<name>A0A9P3FDI7_9PEZI</name>
<comment type="caution">
    <text evidence="2">The sequence shown here is derived from an EMBL/GenBank/DDBJ whole genome shotgun (WGS) entry which is preliminary data.</text>
</comment>
<evidence type="ECO:0000313" key="3">
    <source>
        <dbReference type="Proteomes" id="UP000825890"/>
    </source>
</evidence>